<organism evidence="2 3">
    <name type="scientific">Enterocloster clostridioformis</name>
    <dbReference type="NCBI Taxonomy" id="1531"/>
    <lineage>
        <taxon>Bacteria</taxon>
        <taxon>Bacillati</taxon>
        <taxon>Bacillota</taxon>
        <taxon>Clostridia</taxon>
        <taxon>Lachnospirales</taxon>
        <taxon>Lachnospiraceae</taxon>
        <taxon>Enterocloster</taxon>
    </lineage>
</organism>
<dbReference type="EMBL" id="UAVW01000016">
    <property type="protein sequence ID" value="SQB14883.1"/>
    <property type="molecule type" value="Genomic_DNA"/>
</dbReference>
<name>A0A2X2UPI1_9FIRM</name>
<feature type="domain" description="AAA" evidence="1">
    <location>
        <begin position="6"/>
        <end position="184"/>
    </location>
</feature>
<dbReference type="Pfam" id="PF13614">
    <property type="entry name" value="AAA_31"/>
    <property type="match status" value="1"/>
</dbReference>
<dbReference type="PANTHER" id="PTHR13696">
    <property type="entry name" value="P-LOOP CONTAINING NUCLEOSIDE TRIPHOSPHATE HYDROLASE"/>
    <property type="match status" value="1"/>
</dbReference>
<gene>
    <name evidence="2" type="primary">soj_4</name>
    <name evidence="2" type="ORF">NCTC11224_03937</name>
</gene>
<dbReference type="CDD" id="cd02042">
    <property type="entry name" value="ParAB_family"/>
    <property type="match status" value="1"/>
</dbReference>
<dbReference type="AlphaFoldDB" id="A0A2X2UPI1"/>
<reference evidence="2 3" key="1">
    <citation type="submission" date="2018-06" db="EMBL/GenBank/DDBJ databases">
        <authorList>
            <consortium name="Pathogen Informatics"/>
            <person name="Doyle S."/>
        </authorList>
    </citation>
    <scope>NUCLEOTIDE SEQUENCE [LARGE SCALE GENOMIC DNA]</scope>
    <source>
        <strain evidence="2 3">NCTC11224</strain>
    </source>
</reference>
<dbReference type="Gene3D" id="3.40.50.300">
    <property type="entry name" value="P-loop containing nucleotide triphosphate hydrolases"/>
    <property type="match status" value="1"/>
</dbReference>
<dbReference type="Proteomes" id="UP000251853">
    <property type="component" value="Unassembled WGS sequence"/>
</dbReference>
<dbReference type="PANTHER" id="PTHR13696:SF52">
    <property type="entry name" value="PARA FAMILY PROTEIN CT_582"/>
    <property type="match status" value="1"/>
</dbReference>
<sequence length="262" mass="29403">MNEKKMRVLSVINLKGGVAKTISSVAIAYILAEVYSFRVLLVDNDKQGDASRGLNRRSEDRKGIEEIMTARRPDMKHLVQHTDFQNLDIITANMKLLKANLEVLLDQSRPQQTRLEKALAAVAGQYDFCVIDNAPDINISTINALVASDDVIVPLEVDDNTTEGLAELVEQIESTREDLNPGLTFRGCFITKYDGRNEAHAQGAEKLKNDGKYPIFNTKIRTSKKVSESTFARLPIFLYSRRSAASMDYLLLVKEYLEMLGM</sequence>
<evidence type="ECO:0000313" key="2">
    <source>
        <dbReference type="EMBL" id="SQB14883.1"/>
    </source>
</evidence>
<evidence type="ECO:0000313" key="3">
    <source>
        <dbReference type="Proteomes" id="UP000251853"/>
    </source>
</evidence>
<dbReference type="SUPFAM" id="SSF52540">
    <property type="entry name" value="P-loop containing nucleoside triphosphate hydrolases"/>
    <property type="match status" value="1"/>
</dbReference>
<accession>A0A2X2UPI1</accession>
<dbReference type="InterPro" id="IPR025669">
    <property type="entry name" value="AAA_dom"/>
</dbReference>
<dbReference type="RefSeq" id="WP_225537314.1">
    <property type="nucleotide sequence ID" value="NZ_JAIWZC010000001.1"/>
</dbReference>
<proteinExistence type="predicted"/>
<evidence type="ECO:0000259" key="1">
    <source>
        <dbReference type="Pfam" id="PF13614"/>
    </source>
</evidence>
<keyword evidence="3" id="KW-1185">Reference proteome</keyword>
<dbReference type="InterPro" id="IPR050678">
    <property type="entry name" value="DNA_Partitioning_ATPase"/>
</dbReference>
<dbReference type="InterPro" id="IPR027417">
    <property type="entry name" value="P-loop_NTPase"/>
</dbReference>
<protein>
    <submittedName>
        <fullName evidence="2">Soj protein</fullName>
    </submittedName>
</protein>